<evidence type="ECO:0000313" key="4">
    <source>
        <dbReference type="Proteomes" id="UP000192796"/>
    </source>
</evidence>
<proteinExistence type="predicted"/>
<dbReference type="RefSeq" id="WP_081149169.1">
    <property type="nucleotide sequence ID" value="NZ_LVYD01000051.1"/>
</dbReference>
<evidence type="ECO:0000313" key="3">
    <source>
        <dbReference type="EMBL" id="OQP62303.1"/>
    </source>
</evidence>
<dbReference type="OrthoDB" id="9795543at2"/>
<gene>
    <name evidence="3" type="ORF">A3860_28465</name>
</gene>
<dbReference type="EMBL" id="LVYD01000051">
    <property type="protein sequence ID" value="OQP62303.1"/>
    <property type="molecule type" value="Genomic_DNA"/>
</dbReference>
<organism evidence="3 4">
    <name type="scientific">Niastella vici</name>
    <dbReference type="NCBI Taxonomy" id="1703345"/>
    <lineage>
        <taxon>Bacteria</taxon>
        <taxon>Pseudomonadati</taxon>
        <taxon>Bacteroidota</taxon>
        <taxon>Chitinophagia</taxon>
        <taxon>Chitinophagales</taxon>
        <taxon>Chitinophagaceae</taxon>
        <taxon>Niastella</taxon>
    </lineage>
</organism>
<dbReference type="Pfam" id="PF22725">
    <property type="entry name" value="GFO_IDH_MocA_C3"/>
    <property type="match status" value="1"/>
</dbReference>
<dbReference type="Proteomes" id="UP000192796">
    <property type="component" value="Unassembled WGS sequence"/>
</dbReference>
<sequence length="360" mass="39795">MNKLRSAIIGCGKMAQVHAQALKNIEEAELVAVQSRNQEKAAATAARFGAKAYTDIAEMIQQEQVQVVVICTPHPAHREAAVIAMQHGAHVLTEKPLAVSLEDCDAMMQTAAACNRKLGMVSQRRFLAPCRRIRQAIDAGKLGTPMLGSVVMYGWRDEKYYSSDPWRGSWEQEGGGVLVNQAPHQLDLLLWYMGSEMEELYGVWQNINHPYIEVEDTAVAIIRFKNGAVGNIVVSNAQKPGIYGKVHIHGSNGASAGVQTDGGSMFLPGQSTMLEAPVNDIWTVPGDEQQLKTWQSADTAEFNSGNPVEYYIRQQIRDFLLAVAEKREPLVTAAEGRKTVELFTALYRCMKTKQPVRWPL</sequence>
<feature type="domain" description="Gfo/Idh/MocA-like oxidoreductase N-terminal" evidence="1">
    <location>
        <begin position="5"/>
        <end position="118"/>
    </location>
</feature>
<evidence type="ECO:0000259" key="2">
    <source>
        <dbReference type="Pfam" id="PF22725"/>
    </source>
</evidence>
<dbReference type="PANTHER" id="PTHR43249:SF1">
    <property type="entry name" value="D-GLUCOSIDE 3-DEHYDROGENASE"/>
    <property type="match status" value="1"/>
</dbReference>
<dbReference type="InterPro" id="IPR036291">
    <property type="entry name" value="NAD(P)-bd_dom_sf"/>
</dbReference>
<dbReference type="InterPro" id="IPR055170">
    <property type="entry name" value="GFO_IDH_MocA-like_dom"/>
</dbReference>
<protein>
    <submittedName>
        <fullName evidence="3">Oxidoreductase</fullName>
    </submittedName>
</protein>
<name>A0A1V9FVD3_9BACT</name>
<dbReference type="Gene3D" id="3.40.50.720">
    <property type="entry name" value="NAD(P)-binding Rossmann-like Domain"/>
    <property type="match status" value="1"/>
</dbReference>
<dbReference type="AlphaFoldDB" id="A0A1V9FVD3"/>
<keyword evidence="4" id="KW-1185">Reference proteome</keyword>
<dbReference type="InterPro" id="IPR052515">
    <property type="entry name" value="Gfo/Idh/MocA_Oxidoreductase"/>
</dbReference>
<dbReference type="GO" id="GO:0000166">
    <property type="term" value="F:nucleotide binding"/>
    <property type="evidence" value="ECO:0007669"/>
    <property type="project" value="InterPro"/>
</dbReference>
<dbReference type="Pfam" id="PF01408">
    <property type="entry name" value="GFO_IDH_MocA"/>
    <property type="match status" value="1"/>
</dbReference>
<feature type="domain" description="GFO/IDH/MocA-like oxidoreductase" evidence="2">
    <location>
        <begin position="131"/>
        <end position="254"/>
    </location>
</feature>
<comment type="caution">
    <text evidence="3">The sequence shown here is derived from an EMBL/GenBank/DDBJ whole genome shotgun (WGS) entry which is preliminary data.</text>
</comment>
<reference evidence="3 4" key="1">
    <citation type="submission" date="2016-03" db="EMBL/GenBank/DDBJ databases">
        <title>Niastella vici sp. nov., isolated from farmland soil.</title>
        <authorList>
            <person name="Chen L."/>
            <person name="Wang D."/>
            <person name="Yang S."/>
            <person name="Wang G."/>
        </authorList>
    </citation>
    <scope>NUCLEOTIDE SEQUENCE [LARGE SCALE GENOMIC DNA]</scope>
    <source>
        <strain evidence="3 4">DJ57</strain>
    </source>
</reference>
<dbReference type="SUPFAM" id="SSF51735">
    <property type="entry name" value="NAD(P)-binding Rossmann-fold domains"/>
    <property type="match status" value="1"/>
</dbReference>
<evidence type="ECO:0000259" key="1">
    <source>
        <dbReference type="Pfam" id="PF01408"/>
    </source>
</evidence>
<dbReference type="Gene3D" id="3.30.360.10">
    <property type="entry name" value="Dihydrodipicolinate Reductase, domain 2"/>
    <property type="match status" value="1"/>
</dbReference>
<dbReference type="SUPFAM" id="SSF55347">
    <property type="entry name" value="Glyceraldehyde-3-phosphate dehydrogenase-like, C-terminal domain"/>
    <property type="match status" value="1"/>
</dbReference>
<dbReference type="PANTHER" id="PTHR43249">
    <property type="entry name" value="UDP-N-ACETYL-2-AMINO-2-DEOXY-D-GLUCURONATE OXIDASE"/>
    <property type="match status" value="1"/>
</dbReference>
<dbReference type="STRING" id="1703345.A3860_28465"/>
<dbReference type="InterPro" id="IPR000683">
    <property type="entry name" value="Gfo/Idh/MocA-like_OxRdtase_N"/>
</dbReference>
<accession>A0A1V9FVD3</accession>